<sequence length="340" mass="38286">MSKRVIPFGPDPPRPVLTPRALRIAYAVLIRNERVFLSQLSKWWHTPADPRSQALVFEIVCFLAGLKPAVMVGWGDGTTEDAAAAQNWIKMVWDQWVKSLGRGRGADEDVNLLRDFVEGCKWHRLNSQAGDTAVMTGHYLLYHDPPGPVVKLLVDSGEYDPDHPGRHVEFDEAIYANVFDYPVPLPKEAYWAPAGSEIRTQYVSIGVVYKAEIQLGTQWVAKDTKEHNDLARKQLDRYRERFKDVILDSDLALSFDGKWEFPAGLDRSRLGTPMEIHQRVYDTIEAIYDSDGVAVVDAMSATWNSEEACRYPRYPDLYDASPTGSASPYAGTGGRQIKEL</sequence>
<proteinExistence type="predicted"/>
<accession>A0A8H3YH19</accession>
<dbReference type="AlphaFoldDB" id="A0A8H3YH19"/>
<comment type="caution">
    <text evidence="1">The sequence shown here is derived from an EMBL/GenBank/DDBJ whole genome shotgun (WGS) entry which is preliminary data.</text>
</comment>
<keyword evidence="2" id="KW-1185">Reference proteome</keyword>
<evidence type="ECO:0000313" key="2">
    <source>
        <dbReference type="Proteomes" id="UP000620104"/>
    </source>
</evidence>
<protein>
    <submittedName>
        <fullName evidence="1">Uncharacterized protein</fullName>
    </submittedName>
</protein>
<dbReference type="Proteomes" id="UP000620104">
    <property type="component" value="Unassembled WGS sequence"/>
</dbReference>
<evidence type="ECO:0000313" key="1">
    <source>
        <dbReference type="EMBL" id="GHJ87777.1"/>
    </source>
</evidence>
<organism evidence="1 2">
    <name type="scientific">Naganishia liquefaciens</name>
    <dbReference type="NCBI Taxonomy" id="104408"/>
    <lineage>
        <taxon>Eukaryota</taxon>
        <taxon>Fungi</taxon>
        <taxon>Dikarya</taxon>
        <taxon>Basidiomycota</taxon>
        <taxon>Agaricomycotina</taxon>
        <taxon>Tremellomycetes</taxon>
        <taxon>Filobasidiales</taxon>
        <taxon>Filobasidiaceae</taxon>
        <taxon>Naganishia</taxon>
    </lineage>
</organism>
<reference evidence="1" key="1">
    <citation type="submission" date="2020-07" db="EMBL/GenBank/DDBJ databases">
        <title>Draft Genome Sequence of a Deep-Sea Yeast, Naganishia (Cryptococcus) liquefaciens strain N6.</title>
        <authorList>
            <person name="Han Y.W."/>
            <person name="Kajitani R."/>
            <person name="Morimoto H."/>
            <person name="Parhat M."/>
            <person name="Tsubouchi H."/>
            <person name="Bakenova O."/>
            <person name="Ogata M."/>
            <person name="Argunhan B."/>
            <person name="Aoki R."/>
            <person name="Kajiwara S."/>
            <person name="Itoh T."/>
            <person name="Iwasaki H."/>
        </authorList>
    </citation>
    <scope>NUCLEOTIDE SEQUENCE</scope>
    <source>
        <strain evidence="1">N6</strain>
    </source>
</reference>
<dbReference type="EMBL" id="BLZA01000023">
    <property type="protein sequence ID" value="GHJ87777.1"/>
    <property type="molecule type" value="Genomic_DNA"/>
</dbReference>
<gene>
    <name evidence="1" type="ORF">NliqN6_4179</name>
</gene>
<dbReference type="OrthoDB" id="2581375at2759"/>
<name>A0A8H3YH19_9TREE</name>